<name>A0A220RZR4_9NEIS</name>
<proteinExistence type="predicted"/>
<dbReference type="CDD" id="cd19103">
    <property type="entry name" value="AKR_unchar"/>
    <property type="match status" value="1"/>
</dbReference>
<dbReference type="RefSeq" id="WP_089035364.1">
    <property type="nucleotide sequence ID" value="NZ_CP022278.1"/>
</dbReference>
<dbReference type="InterPro" id="IPR023210">
    <property type="entry name" value="NADP_OxRdtase_dom"/>
</dbReference>
<accession>A0A220RZR4</accession>
<dbReference type="Proteomes" id="UP000198238">
    <property type="component" value="Chromosome"/>
</dbReference>
<dbReference type="EMBL" id="CP022278">
    <property type="protein sequence ID" value="ASK26642.1"/>
    <property type="molecule type" value="Genomic_DNA"/>
</dbReference>
<keyword evidence="1" id="KW-0560">Oxidoreductase</keyword>
<dbReference type="AlphaFoldDB" id="A0A220RZR4"/>
<evidence type="ECO:0000313" key="4">
    <source>
        <dbReference type="Proteomes" id="UP000198238"/>
    </source>
</evidence>
<organism evidence="3 4">
    <name type="scientific">Neisseria chenwenguii</name>
    <dbReference type="NCBI Taxonomy" id="1853278"/>
    <lineage>
        <taxon>Bacteria</taxon>
        <taxon>Pseudomonadati</taxon>
        <taxon>Pseudomonadota</taxon>
        <taxon>Betaproteobacteria</taxon>
        <taxon>Neisseriales</taxon>
        <taxon>Neisseriaceae</taxon>
        <taxon>Neisseria</taxon>
    </lineage>
</organism>
<dbReference type="InterPro" id="IPR050523">
    <property type="entry name" value="AKR_Detox_Biosynth"/>
</dbReference>
<dbReference type="Pfam" id="PF00248">
    <property type="entry name" value="Aldo_ket_red"/>
    <property type="match status" value="1"/>
</dbReference>
<dbReference type="GO" id="GO:0016491">
    <property type="term" value="F:oxidoreductase activity"/>
    <property type="evidence" value="ECO:0007669"/>
    <property type="project" value="UniProtKB-KW"/>
</dbReference>
<dbReference type="KEGG" id="nei:BG910_01795"/>
<keyword evidence="4" id="KW-1185">Reference proteome</keyword>
<evidence type="ECO:0000259" key="2">
    <source>
        <dbReference type="Pfam" id="PF00248"/>
    </source>
</evidence>
<dbReference type="PRINTS" id="PR00069">
    <property type="entry name" value="ALDKETRDTASE"/>
</dbReference>
<dbReference type="PANTHER" id="PTHR43364">
    <property type="entry name" value="NADH-SPECIFIC METHYLGLYOXAL REDUCTASE-RELATED"/>
    <property type="match status" value="1"/>
</dbReference>
<sequence>MKNLPKIALGTWSWGTGFAGGDAVFGNHLSDEQMQQVFDTAMQNGLNLWDTAAVYGMGSSENALGKAIGNRRADVVLSTKFTPQIANEQAQNAAVEMILGSLNRLNTDFIDIYWIHNPHDVERWTPMLIELLQTGKVKRVGVSNHNLAQIKRANEILKTAGFAVSAVQNHYSLLYRNSEEAGILDYCREQGITFFAYMVLEQGALSGRYSPQNPLPDGSQRAQTYNKLLPELSVLTQKMAQIGETHHADTAQIAIAYAIAKGALPIIGATKPQHVTDAAAAAKIVLTDEQVGELEALAQSINVNTRGGWENDMLA</sequence>
<dbReference type="SUPFAM" id="SSF51430">
    <property type="entry name" value="NAD(P)-linked oxidoreductase"/>
    <property type="match status" value="1"/>
</dbReference>
<gene>
    <name evidence="3" type="ORF">BG910_01795</name>
</gene>
<evidence type="ECO:0000313" key="3">
    <source>
        <dbReference type="EMBL" id="ASK26642.1"/>
    </source>
</evidence>
<evidence type="ECO:0000256" key="1">
    <source>
        <dbReference type="ARBA" id="ARBA00023002"/>
    </source>
</evidence>
<protein>
    <submittedName>
        <fullName evidence="3">Aldo/keto reductase</fullName>
    </submittedName>
</protein>
<dbReference type="PANTHER" id="PTHR43364:SF4">
    <property type="entry name" value="NAD(P)-LINKED OXIDOREDUCTASE SUPERFAMILY PROTEIN"/>
    <property type="match status" value="1"/>
</dbReference>
<dbReference type="InterPro" id="IPR036812">
    <property type="entry name" value="NAD(P)_OxRdtase_dom_sf"/>
</dbReference>
<dbReference type="Gene3D" id="3.20.20.100">
    <property type="entry name" value="NADP-dependent oxidoreductase domain"/>
    <property type="match status" value="1"/>
</dbReference>
<feature type="domain" description="NADP-dependent oxidoreductase" evidence="2">
    <location>
        <begin position="6"/>
        <end position="297"/>
    </location>
</feature>
<reference evidence="3 4" key="1">
    <citation type="submission" date="2017-06" db="EMBL/GenBank/DDBJ databases">
        <title>Neisseria chenwenguii sp. nov., isolated from the intestinal contents of Tibetan Plateau Pika in Yushu, Qinghai Province, China.</title>
        <authorList>
            <person name="Zhang G."/>
        </authorList>
    </citation>
    <scope>NUCLEOTIDE SEQUENCE [LARGE SCALE GENOMIC DNA]</scope>
    <source>
        <strain evidence="3 4">10023</strain>
    </source>
</reference>
<dbReference type="InterPro" id="IPR020471">
    <property type="entry name" value="AKR"/>
</dbReference>